<dbReference type="InterPro" id="IPR023213">
    <property type="entry name" value="CAT-like_dom_sf"/>
</dbReference>
<feature type="domain" description="Lipoyl-binding" evidence="7">
    <location>
        <begin position="2"/>
        <end position="77"/>
    </location>
</feature>
<dbReference type="EC" id="2.3.1.-" evidence="5"/>
<evidence type="ECO:0000256" key="1">
    <source>
        <dbReference type="ARBA" id="ARBA00001938"/>
    </source>
</evidence>
<dbReference type="EMBL" id="JAPFQP010000004">
    <property type="protein sequence ID" value="MCX2720735.1"/>
    <property type="molecule type" value="Genomic_DNA"/>
</dbReference>
<evidence type="ECO:0000256" key="4">
    <source>
        <dbReference type="ARBA" id="ARBA00025211"/>
    </source>
</evidence>
<dbReference type="GO" id="GO:0045254">
    <property type="term" value="C:pyruvate dehydrogenase complex"/>
    <property type="evidence" value="ECO:0007669"/>
    <property type="project" value="InterPro"/>
</dbReference>
<comment type="cofactor">
    <cofactor evidence="1 5">
        <name>(R)-lipoate</name>
        <dbReference type="ChEBI" id="CHEBI:83088"/>
    </cofactor>
</comment>
<dbReference type="Pfam" id="PF00364">
    <property type="entry name" value="Biotin_lipoyl"/>
    <property type="match status" value="2"/>
</dbReference>
<dbReference type="InterPro" id="IPR000089">
    <property type="entry name" value="Biotin_lipoyl"/>
</dbReference>
<comment type="function">
    <text evidence="4">The pyruvate dehydrogenase complex catalyzes the overall conversion of pyruvate to acetyl-CoA and CO(2). It contains multiple copies of three enzymatic components: pyruvate dehydrogenase (E1), dihydrolipoamide acetyltransferase (E2) and lipoamide dehydrogenase (E3).</text>
</comment>
<accession>A0AAE3SPM6</accession>
<dbReference type="SUPFAM" id="SSF52777">
    <property type="entry name" value="CoA-dependent acyltransferases"/>
    <property type="match status" value="1"/>
</dbReference>
<dbReference type="Proteomes" id="UP001207116">
    <property type="component" value="Unassembled WGS sequence"/>
</dbReference>
<feature type="domain" description="Lipoyl-binding" evidence="7">
    <location>
        <begin position="121"/>
        <end position="196"/>
    </location>
</feature>
<dbReference type="PROSITE" id="PS51826">
    <property type="entry name" value="PSBD"/>
    <property type="match status" value="1"/>
</dbReference>
<dbReference type="InterPro" id="IPR004167">
    <property type="entry name" value="PSBD"/>
</dbReference>
<keyword evidence="5" id="KW-0808">Transferase</keyword>
<feature type="domain" description="Peripheral subunit-binding (PSBD)" evidence="8">
    <location>
        <begin position="248"/>
        <end position="285"/>
    </location>
</feature>
<feature type="compositionally biased region" description="Low complexity" evidence="6">
    <location>
        <begin position="96"/>
        <end position="114"/>
    </location>
</feature>
<evidence type="ECO:0000313" key="9">
    <source>
        <dbReference type="EMBL" id="MCX2720735.1"/>
    </source>
</evidence>
<evidence type="ECO:0000256" key="2">
    <source>
        <dbReference type="ARBA" id="ARBA00007317"/>
    </source>
</evidence>
<dbReference type="PANTHER" id="PTHR23151:SF90">
    <property type="entry name" value="DIHYDROLIPOYLLYSINE-RESIDUE ACETYLTRANSFERASE COMPONENT OF PYRUVATE DEHYDROGENASE COMPLEX, MITOCHONDRIAL-RELATED"/>
    <property type="match status" value="1"/>
</dbReference>
<dbReference type="SUPFAM" id="SSF47005">
    <property type="entry name" value="Peripheral subunit-binding domain of 2-oxo acid dehydrogenase complex"/>
    <property type="match status" value="1"/>
</dbReference>
<dbReference type="Gene3D" id="4.10.320.10">
    <property type="entry name" value="E3-binding domain"/>
    <property type="match status" value="1"/>
</dbReference>
<proteinExistence type="inferred from homology"/>
<dbReference type="CDD" id="cd06849">
    <property type="entry name" value="lipoyl_domain"/>
    <property type="match status" value="2"/>
</dbReference>
<dbReference type="InterPro" id="IPR011053">
    <property type="entry name" value="Single_hybrid_motif"/>
</dbReference>
<dbReference type="Pfam" id="PF00198">
    <property type="entry name" value="2-oxoacid_dh"/>
    <property type="match status" value="1"/>
</dbReference>
<dbReference type="SUPFAM" id="SSF51230">
    <property type="entry name" value="Single hybrid motif"/>
    <property type="match status" value="2"/>
</dbReference>
<dbReference type="InterPro" id="IPR045257">
    <property type="entry name" value="E2/Pdx1"/>
</dbReference>
<evidence type="ECO:0000256" key="3">
    <source>
        <dbReference type="ARBA" id="ARBA00022823"/>
    </source>
</evidence>
<dbReference type="Gene3D" id="2.40.50.100">
    <property type="match status" value="2"/>
</dbReference>
<dbReference type="InterPro" id="IPR036625">
    <property type="entry name" value="E3-bd_dom_sf"/>
</dbReference>
<sequence length="541" mass="57205">MAQIINMPRLSDTMEEGTVAKWLKNVGDKVEEGDILAEIETDKATMEFESFHEGVLLHIGIQEGDGAPVDSLLAIIGDEGEDISALLDGGSKQEAKPQAPAEEAGEAAPAPAASAEIPEGVEIVKMPRLSDTMEEGTVATWLKKVGDTVEEGDILAEIETDKATMEFESFYSGTLLHIGIGEGESAPVDEVLAIIGPAGTDVSAVLAGGAPVAATPEKVEDKAAAPDTIAEVQATAVPAPSANGERLFVSPLARKMAEEKGIDLSTVSGTGDHGRIIKRDIENYKAPAAAAPSIPASTETAASPVAPSVVLPVGEEQVEEVKNSQMRKVIARRLSESKFTAPHYYLMIEVDMDNAIASRSQINDIPDTKVSFNDMVVKACAMALKKHPQVNTSWNNDTTKYNKHINIGVAVAVEDGLVVPVIPFTDQMSLTQIGAAVKDLAGRARNKKLTPAEMEGSTFTVSNLGMFGILEFTSIINQPNSAILSVGAIVEKPVVKNGNIVVGNTMKLSLACDHRTVDGATGAQFLQTLRMYLENPVTMLA</sequence>
<dbReference type="RefSeq" id="WP_266015330.1">
    <property type="nucleotide sequence ID" value="NZ_JAPFQP010000004.1"/>
</dbReference>
<dbReference type="GO" id="GO:0016746">
    <property type="term" value="F:acyltransferase activity"/>
    <property type="evidence" value="ECO:0007669"/>
    <property type="project" value="UniProtKB-KW"/>
</dbReference>
<keyword evidence="10" id="KW-1185">Reference proteome</keyword>
<dbReference type="GO" id="GO:0006086">
    <property type="term" value="P:pyruvate decarboxylation to acetyl-CoA"/>
    <property type="evidence" value="ECO:0007669"/>
    <property type="project" value="InterPro"/>
</dbReference>
<evidence type="ECO:0000259" key="8">
    <source>
        <dbReference type="PROSITE" id="PS51826"/>
    </source>
</evidence>
<name>A0AAE3SPM6_9FLAO</name>
<dbReference type="PANTHER" id="PTHR23151">
    <property type="entry name" value="DIHYDROLIPOAMIDE ACETYL/SUCCINYL-TRANSFERASE-RELATED"/>
    <property type="match status" value="1"/>
</dbReference>
<dbReference type="InterPro" id="IPR001078">
    <property type="entry name" value="2-oxoacid_DH_actylTfrase"/>
</dbReference>
<comment type="similarity">
    <text evidence="2 5">Belongs to the 2-oxoacid dehydrogenase family.</text>
</comment>
<organism evidence="9 10">
    <name type="scientific">Lentiprolixibacter aurantiacus</name>
    <dbReference type="NCBI Taxonomy" id="2993939"/>
    <lineage>
        <taxon>Bacteria</taxon>
        <taxon>Pseudomonadati</taxon>
        <taxon>Bacteroidota</taxon>
        <taxon>Flavobacteriia</taxon>
        <taxon>Flavobacteriales</taxon>
        <taxon>Flavobacteriaceae</taxon>
        <taxon>Lentiprolixibacter</taxon>
    </lineage>
</organism>
<evidence type="ECO:0000313" key="10">
    <source>
        <dbReference type="Proteomes" id="UP001207116"/>
    </source>
</evidence>
<reference evidence="9" key="1">
    <citation type="submission" date="2022-11" db="EMBL/GenBank/DDBJ databases">
        <title>The characterization of three novel Bacteroidetes species and genomic analysis of their roles in tidal elemental geochemical cycles.</title>
        <authorList>
            <person name="Ma K.-J."/>
        </authorList>
    </citation>
    <scope>NUCLEOTIDE SEQUENCE</scope>
    <source>
        <strain evidence="9">M415</strain>
    </source>
</reference>
<dbReference type="InterPro" id="IPR003016">
    <property type="entry name" value="2-oxoA_DH_lipoyl-BS"/>
</dbReference>
<keyword evidence="5" id="KW-0012">Acyltransferase</keyword>
<dbReference type="Pfam" id="PF02817">
    <property type="entry name" value="E3_binding"/>
    <property type="match status" value="1"/>
</dbReference>
<dbReference type="PROSITE" id="PS00189">
    <property type="entry name" value="LIPOYL"/>
    <property type="match status" value="2"/>
</dbReference>
<protein>
    <recommendedName>
        <fullName evidence="5">Dihydrolipoamide acetyltransferase component of pyruvate dehydrogenase complex</fullName>
        <ecNumber evidence="5">2.3.1.-</ecNumber>
    </recommendedName>
</protein>
<evidence type="ECO:0000256" key="6">
    <source>
        <dbReference type="SAM" id="MobiDB-lite"/>
    </source>
</evidence>
<dbReference type="FunFam" id="2.40.50.100:FF:000010">
    <property type="entry name" value="Acetyltransferase component of pyruvate dehydrogenase complex"/>
    <property type="match status" value="1"/>
</dbReference>
<dbReference type="Gene3D" id="3.30.559.10">
    <property type="entry name" value="Chloramphenicol acetyltransferase-like domain"/>
    <property type="match status" value="1"/>
</dbReference>
<comment type="caution">
    <text evidence="9">The sequence shown here is derived from an EMBL/GenBank/DDBJ whole genome shotgun (WGS) entry which is preliminary data.</text>
</comment>
<evidence type="ECO:0000259" key="7">
    <source>
        <dbReference type="PROSITE" id="PS50968"/>
    </source>
</evidence>
<dbReference type="PROSITE" id="PS50968">
    <property type="entry name" value="BIOTINYL_LIPOYL"/>
    <property type="match status" value="2"/>
</dbReference>
<keyword evidence="3 5" id="KW-0450">Lipoyl</keyword>
<gene>
    <name evidence="9" type="ORF">OO016_14060</name>
</gene>
<dbReference type="AlphaFoldDB" id="A0AAE3SPM6"/>
<evidence type="ECO:0000256" key="5">
    <source>
        <dbReference type="RuleBase" id="RU003423"/>
    </source>
</evidence>
<feature type="region of interest" description="Disordered" evidence="6">
    <location>
        <begin position="90"/>
        <end position="114"/>
    </location>
</feature>